<protein>
    <recommendedName>
        <fullName evidence="1">VWFD domain-containing protein</fullName>
    </recommendedName>
</protein>
<evidence type="ECO:0000313" key="3">
    <source>
        <dbReference type="Proteomes" id="UP001381693"/>
    </source>
</evidence>
<reference evidence="2 3" key="1">
    <citation type="submission" date="2023-11" db="EMBL/GenBank/DDBJ databases">
        <title>Halocaridina rubra genome assembly.</title>
        <authorList>
            <person name="Smith C."/>
        </authorList>
    </citation>
    <scope>NUCLEOTIDE SEQUENCE [LARGE SCALE GENOMIC DNA]</scope>
    <source>
        <strain evidence="2">EP-1</strain>
        <tissue evidence="2">Whole</tissue>
    </source>
</reference>
<proteinExistence type="predicted"/>
<feature type="domain" description="VWFD" evidence="1">
    <location>
        <begin position="278"/>
        <end position="323"/>
    </location>
</feature>
<feature type="non-terminal residue" evidence="2">
    <location>
        <position position="1"/>
    </location>
</feature>
<organism evidence="2 3">
    <name type="scientific">Halocaridina rubra</name>
    <name type="common">Hawaiian red shrimp</name>
    <dbReference type="NCBI Taxonomy" id="373956"/>
    <lineage>
        <taxon>Eukaryota</taxon>
        <taxon>Metazoa</taxon>
        <taxon>Ecdysozoa</taxon>
        <taxon>Arthropoda</taxon>
        <taxon>Crustacea</taxon>
        <taxon>Multicrustacea</taxon>
        <taxon>Malacostraca</taxon>
        <taxon>Eumalacostraca</taxon>
        <taxon>Eucarida</taxon>
        <taxon>Decapoda</taxon>
        <taxon>Pleocyemata</taxon>
        <taxon>Caridea</taxon>
        <taxon>Atyoidea</taxon>
        <taxon>Atyidae</taxon>
        <taxon>Halocaridina</taxon>
    </lineage>
</organism>
<keyword evidence="3" id="KW-1185">Reference proteome</keyword>
<dbReference type="Proteomes" id="UP001381693">
    <property type="component" value="Unassembled WGS sequence"/>
</dbReference>
<comment type="caution">
    <text evidence="2">The sequence shown here is derived from an EMBL/GenBank/DDBJ whole genome shotgun (WGS) entry which is preliminary data.</text>
</comment>
<gene>
    <name evidence="2" type="ORF">SK128_025741</name>
</gene>
<evidence type="ECO:0000313" key="2">
    <source>
        <dbReference type="EMBL" id="KAK7066513.1"/>
    </source>
</evidence>
<dbReference type="Pfam" id="PF00094">
    <property type="entry name" value="VWD"/>
    <property type="match status" value="1"/>
</dbReference>
<dbReference type="PROSITE" id="PS51233">
    <property type="entry name" value="VWFD"/>
    <property type="match status" value="1"/>
</dbReference>
<dbReference type="InterPro" id="IPR001846">
    <property type="entry name" value="VWF_type-D"/>
</dbReference>
<dbReference type="AlphaFoldDB" id="A0AAN8WQP0"/>
<accession>A0AAN8WQP0</accession>
<evidence type="ECO:0000259" key="1">
    <source>
        <dbReference type="PROSITE" id="PS51233"/>
    </source>
</evidence>
<name>A0AAN8WQP0_HALRR</name>
<dbReference type="EMBL" id="JAXCGZ010019155">
    <property type="protein sequence ID" value="KAK7066513.1"/>
    <property type="molecule type" value="Genomic_DNA"/>
</dbReference>
<sequence>CEIDGYSYLPGERRYKDDCYEYVCQNGTLEKTNKTHPECCLRDFDYLYFWYDGNDWDDNYPKYWQRFLWWYQDPEYFGYRYDYIDILNNYTWEATLNGELYNSSCQQSTCVSHNTWEPTGHIHASCCEYNGIWYYHGKPTYKDDCIGYVCNGGEWIKTNYTDPTCCKNEEWLNFDYNYYEYWWADYDFRREWYDEGQPDKEWARINTTKRDSDCQEYVCTARNTWVLTGNVLENCTEPAGCEFNGVLYNHTERLPGCFKVYCVDGNWLQSGYIDPECSKCYARWDPHIKTFDGYYYSYHGFCNYAMAQLGTSFNPSYGIFSQF</sequence>